<accession>A0A7J4J1U2</accession>
<feature type="region of interest" description="Disordered" evidence="4">
    <location>
        <begin position="791"/>
        <end position="812"/>
    </location>
</feature>
<evidence type="ECO:0000256" key="5">
    <source>
        <dbReference type="SAM" id="Phobius"/>
    </source>
</evidence>
<dbReference type="GO" id="GO:0004176">
    <property type="term" value="F:ATP-dependent peptidase activity"/>
    <property type="evidence" value="ECO:0007669"/>
    <property type="project" value="InterPro"/>
</dbReference>
<name>A0A7J4J1U2_9ARCH</name>
<organism evidence="7 8">
    <name type="scientific">Candidatus Iainarchaeum sp</name>
    <dbReference type="NCBI Taxonomy" id="3101447"/>
    <lineage>
        <taxon>Archaea</taxon>
        <taxon>Candidatus Iainarchaeota</taxon>
        <taxon>Candidatus Iainarchaeia</taxon>
        <taxon>Candidatus Iainarchaeales</taxon>
        <taxon>Candidatus Iainarchaeaceae</taxon>
        <taxon>Candidatus Iainarchaeum</taxon>
    </lineage>
</organism>
<feature type="domain" description="Lon proteolytic" evidence="6">
    <location>
        <begin position="92"/>
        <end position="206"/>
    </location>
</feature>
<keyword evidence="5" id="KW-0812">Transmembrane</keyword>
<protein>
    <recommendedName>
        <fullName evidence="6">Lon proteolytic domain-containing protein</fullName>
    </recommendedName>
</protein>
<evidence type="ECO:0000256" key="3">
    <source>
        <dbReference type="ARBA" id="ARBA00022825"/>
    </source>
</evidence>
<dbReference type="GO" id="GO:0004252">
    <property type="term" value="F:serine-type endopeptidase activity"/>
    <property type="evidence" value="ECO:0007669"/>
    <property type="project" value="InterPro"/>
</dbReference>
<feature type="region of interest" description="Disordered" evidence="4">
    <location>
        <begin position="589"/>
        <end position="608"/>
    </location>
</feature>
<comment type="subcellular location">
    <subcellularLocation>
        <location evidence="1">Membrane</location>
        <topology evidence="1">Multi-pass membrane protein</topology>
    </subcellularLocation>
</comment>
<dbReference type="EMBL" id="DUGC01000078">
    <property type="protein sequence ID" value="HIH10007.1"/>
    <property type="molecule type" value="Genomic_DNA"/>
</dbReference>
<dbReference type="PRINTS" id="PR00830">
    <property type="entry name" value="ENDOLAPTASE"/>
</dbReference>
<dbReference type="GO" id="GO:0005524">
    <property type="term" value="F:ATP binding"/>
    <property type="evidence" value="ECO:0007669"/>
    <property type="project" value="InterPro"/>
</dbReference>
<sequence>MAFALFALLLAAGYASAFVPNDSMRIYAVTTEGTGLVATLNLQIEPGSGKIWTSVTPLVGTSTQNAEKVAVGVAKRLANGGERYDYKFTINSSASVVDGPSAGAAMALLAASMLTDRDLKDYVSITGTISEDGRVGPVGGVFEKAREAQKTGVKLFLIPKGEAMQTVRLEGGVRSINLLEYAPQQWGLKVAEVATLSEALQLAHSELGKIDINTSAGASIPEFVPQKLSLKGGLGPFKTLTTNYISETKIVISEARTALSSSLLEDPSATHALLEVLNSSEQTISKAEILNEQNYLYSAANFAYLARVNAIMVKEISTSPKLLGLNSSAFDMRLIDLKREIDNFENDLSGPVPREGIEWFAAAQQRYMYARRAVEKLFDEGRTVVVGGNAENEQEIAIAKVGDYAYAMAWLDVAKDFYNLSQESQTFVMRNGTIGQSATSSLYDANALLQSLNDGADKDDIARRVDSASALADMNWFEASYFDSLSAKALVQSENEAAGKDGNALAALLEGKIAKVEARLAASAAPAGWAQLYLDHAKYFLQASKYYDSKGLPSGSAENLKSGISLAFLADSVLDASAQAVKAYEGEKAVERMPEGGQTGNGKNTQDSGPVDNTLIFGMLVLLLGIVFVLAFLLIGAIYAKAPPAANAPSAILSQKKAGESGIAGANDLDQGKIRLNQLRQALATGTITKEEYIGKLGEYLDGIEKMRKDMEDEMRSALPKKGARYGMLKEAAQAKDPKYLPAVVKKPFLLGPAKRNLAKQAFARPRTIPGILQGTSGKEKALNTHQFTFDTMKKQQREKDKRAARGNKKEK</sequence>
<evidence type="ECO:0000256" key="2">
    <source>
        <dbReference type="ARBA" id="ARBA00022801"/>
    </source>
</evidence>
<keyword evidence="5" id="KW-0472">Membrane</keyword>
<dbReference type="SUPFAM" id="SSF54211">
    <property type="entry name" value="Ribosomal protein S5 domain 2-like"/>
    <property type="match status" value="1"/>
</dbReference>
<evidence type="ECO:0000256" key="4">
    <source>
        <dbReference type="SAM" id="MobiDB-lite"/>
    </source>
</evidence>
<keyword evidence="5" id="KW-1133">Transmembrane helix</keyword>
<dbReference type="PROSITE" id="PS51786">
    <property type="entry name" value="LON_PROTEOLYTIC"/>
    <property type="match status" value="1"/>
</dbReference>
<dbReference type="GO" id="GO:0016020">
    <property type="term" value="C:membrane"/>
    <property type="evidence" value="ECO:0007669"/>
    <property type="project" value="UniProtKB-SubCell"/>
</dbReference>
<dbReference type="Gene3D" id="3.30.230.10">
    <property type="match status" value="1"/>
</dbReference>
<evidence type="ECO:0000313" key="7">
    <source>
        <dbReference type="EMBL" id="HIH10007.1"/>
    </source>
</evidence>
<reference evidence="8" key="1">
    <citation type="journal article" date="2020" name="bioRxiv">
        <title>A rank-normalized archaeal taxonomy based on genome phylogeny resolves widespread incomplete and uneven classifications.</title>
        <authorList>
            <person name="Rinke C."/>
            <person name="Chuvochina M."/>
            <person name="Mussig A.J."/>
            <person name="Chaumeil P.-A."/>
            <person name="Waite D.W."/>
            <person name="Whitman W.B."/>
            <person name="Parks D.H."/>
            <person name="Hugenholtz P."/>
        </authorList>
    </citation>
    <scope>NUCLEOTIDE SEQUENCE [LARGE SCALE GENOMIC DNA]</scope>
</reference>
<dbReference type="PANTHER" id="PTHR10046">
    <property type="entry name" value="ATP DEPENDENT LON PROTEASE FAMILY MEMBER"/>
    <property type="match status" value="1"/>
</dbReference>
<dbReference type="InterPro" id="IPR008269">
    <property type="entry name" value="Lon_proteolytic"/>
</dbReference>
<dbReference type="Pfam" id="PF05362">
    <property type="entry name" value="Lon_C"/>
    <property type="match status" value="1"/>
</dbReference>
<dbReference type="GO" id="GO:0006508">
    <property type="term" value="P:proteolysis"/>
    <property type="evidence" value="ECO:0007669"/>
    <property type="project" value="InterPro"/>
</dbReference>
<dbReference type="GO" id="GO:0030163">
    <property type="term" value="P:protein catabolic process"/>
    <property type="evidence" value="ECO:0007669"/>
    <property type="project" value="InterPro"/>
</dbReference>
<dbReference type="InterPro" id="IPR008268">
    <property type="entry name" value="Peptidase_S16_AS"/>
</dbReference>
<keyword evidence="2" id="KW-0378">Hydrolase</keyword>
<proteinExistence type="predicted"/>
<comment type="caution">
    <text evidence="7">The sequence shown here is derived from an EMBL/GenBank/DDBJ whole genome shotgun (WGS) entry which is preliminary data.</text>
</comment>
<evidence type="ECO:0000313" key="8">
    <source>
        <dbReference type="Proteomes" id="UP000565078"/>
    </source>
</evidence>
<dbReference type="InterPro" id="IPR027065">
    <property type="entry name" value="Lon_Prtase"/>
</dbReference>
<feature type="compositionally biased region" description="Basic and acidic residues" evidence="4">
    <location>
        <begin position="792"/>
        <end position="812"/>
    </location>
</feature>
<dbReference type="InterPro" id="IPR014721">
    <property type="entry name" value="Ribsml_uS5_D2-typ_fold_subgr"/>
</dbReference>
<dbReference type="PROSITE" id="PS01046">
    <property type="entry name" value="LON_SER"/>
    <property type="match status" value="1"/>
</dbReference>
<evidence type="ECO:0000259" key="6">
    <source>
        <dbReference type="PROSITE" id="PS51786"/>
    </source>
</evidence>
<keyword evidence="3" id="KW-0645">Protease</keyword>
<dbReference type="AlphaFoldDB" id="A0A7J4J1U2"/>
<evidence type="ECO:0000256" key="1">
    <source>
        <dbReference type="ARBA" id="ARBA00004141"/>
    </source>
</evidence>
<gene>
    <name evidence="7" type="ORF">HA254_05055</name>
</gene>
<dbReference type="Proteomes" id="UP000565078">
    <property type="component" value="Unassembled WGS sequence"/>
</dbReference>
<dbReference type="InterPro" id="IPR020568">
    <property type="entry name" value="Ribosomal_Su5_D2-typ_SF"/>
</dbReference>
<keyword evidence="3" id="KW-0720">Serine protease</keyword>
<feature type="transmembrane region" description="Helical" evidence="5">
    <location>
        <begin position="615"/>
        <end position="640"/>
    </location>
</feature>